<gene>
    <name evidence="1" type="ORF">XENOCAPTIV_017409</name>
</gene>
<name>A0ABV0RUF9_9TELE</name>
<comment type="caution">
    <text evidence="1">The sequence shown here is derived from an EMBL/GenBank/DDBJ whole genome shotgun (WGS) entry which is preliminary data.</text>
</comment>
<dbReference type="Proteomes" id="UP001434883">
    <property type="component" value="Unassembled WGS sequence"/>
</dbReference>
<evidence type="ECO:0000313" key="1">
    <source>
        <dbReference type="EMBL" id="MEQ2211825.1"/>
    </source>
</evidence>
<organism evidence="1 2">
    <name type="scientific">Xenoophorus captivus</name>
    <dbReference type="NCBI Taxonomy" id="1517983"/>
    <lineage>
        <taxon>Eukaryota</taxon>
        <taxon>Metazoa</taxon>
        <taxon>Chordata</taxon>
        <taxon>Craniata</taxon>
        <taxon>Vertebrata</taxon>
        <taxon>Euteleostomi</taxon>
        <taxon>Actinopterygii</taxon>
        <taxon>Neopterygii</taxon>
        <taxon>Teleostei</taxon>
        <taxon>Neoteleostei</taxon>
        <taxon>Acanthomorphata</taxon>
        <taxon>Ovalentaria</taxon>
        <taxon>Atherinomorphae</taxon>
        <taxon>Cyprinodontiformes</taxon>
        <taxon>Goodeidae</taxon>
        <taxon>Xenoophorus</taxon>
    </lineage>
</organism>
<evidence type="ECO:0000313" key="2">
    <source>
        <dbReference type="Proteomes" id="UP001434883"/>
    </source>
</evidence>
<protein>
    <submittedName>
        <fullName evidence="1">Uncharacterized protein</fullName>
    </submittedName>
</protein>
<dbReference type="EMBL" id="JAHRIN010059178">
    <property type="protein sequence ID" value="MEQ2211825.1"/>
    <property type="molecule type" value="Genomic_DNA"/>
</dbReference>
<accession>A0ABV0RUF9</accession>
<sequence length="211" mass="23685">MVGPGQCLWFHPPQASPDHHYKVSCAKPCCGSDFGLLQPLQDAGVSRRCNVRMAQTGGGNNYRLHLICVFVCAGNEHDCQISRARVLRALEQTRGLPTTYQSLHGRPDSHHRVSARRCVSEDWPEVERSGALERTALYQLSWQERCMMCFPALQTFLHGGKQRFPTLSSPRNSGAHLELLPYSTRPGPLYLGPQSGAKIDCRYQHTQQEDL</sequence>
<proteinExistence type="predicted"/>
<reference evidence="1 2" key="1">
    <citation type="submission" date="2021-06" db="EMBL/GenBank/DDBJ databases">
        <authorList>
            <person name="Palmer J.M."/>
        </authorList>
    </citation>
    <scope>NUCLEOTIDE SEQUENCE [LARGE SCALE GENOMIC DNA]</scope>
    <source>
        <strain evidence="1 2">XC_2019</strain>
        <tissue evidence="1">Muscle</tissue>
    </source>
</reference>
<keyword evidence="2" id="KW-1185">Reference proteome</keyword>